<dbReference type="CDD" id="cd02440">
    <property type="entry name" value="AdoMet_MTases"/>
    <property type="match status" value="1"/>
</dbReference>
<dbReference type="PANTHER" id="PTHR44068">
    <property type="entry name" value="ZGC:194242"/>
    <property type="match status" value="1"/>
</dbReference>
<dbReference type="Gene3D" id="3.40.50.150">
    <property type="entry name" value="Vaccinia Virus protein VP39"/>
    <property type="match status" value="1"/>
</dbReference>
<dbReference type="InterPro" id="IPR041698">
    <property type="entry name" value="Methyltransf_25"/>
</dbReference>
<evidence type="ECO:0000313" key="2">
    <source>
        <dbReference type="EMBL" id="PIP60602.1"/>
    </source>
</evidence>
<gene>
    <name evidence="2" type="ORF">COX00_02340</name>
</gene>
<organism evidence="2 3">
    <name type="scientific">Candidatus Uhrbacteria bacterium CG22_combo_CG10-13_8_21_14_all_47_17</name>
    <dbReference type="NCBI Taxonomy" id="1975041"/>
    <lineage>
        <taxon>Bacteria</taxon>
        <taxon>Candidatus Uhriibacteriota</taxon>
    </lineage>
</organism>
<accession>A0A2H0BSE9</accession>
<dbReference type="InterPro" id="IPR029063">
    <property type="entry name" value="SAM-dependent_MTases_sf"/>
</dbReference>
<feature type="domain" description="Methyltransferase" evidence="1">
    <location>
        <begin position="70"/>
        <end position="162"/>
    </location>
</feature>
<protein>
    <recommendedName>
        <fullName evidence="1">Methyltransferase domain-containing protein</fullName>
    </recommendedName>
</protein>
<sequence length="280" mass="32765">MQDETLKQKVRGWWDEHPFAYLIKGEEEGSWVFYRNIDRKVLKWMSPWAHTRYPLLSNLVDYSELKGKKVLDIACGTGWTTEQFVRAGADVTAIDLTPKAVELTKRRLAMYGLEARVLEADAEHLPFEDNNFDYVMAWGCLMHTPDTEQAIREIYRVLKPGGKGGAMMYNKSSIHWWWGIWFGKGILRGKRFRMGLQELTNRYTDGVDVGGNMLTKFWTPSQFKKLWSIFPKVSVVTYDRPELVSDLPARKLPLGRILPYRLRKWIAYRFGLTAWIEFQK</sequence>
<comment type="caution">
    <text evidence="2">The sequence shown here is derived from an EMBL/GenBank/DDBJ whole genome shotgun (WGS) entry which is preliminary data.</text>
</comment>
<dbReference type="InterPro" id="IPR050447">
    <property type="entry name" value="Erg6_SMT_methyltransf"/>
</dbReference>
<evidence type="ECO:0000313" key="3">
    <source>
        <dbReference type="Proteomes" id="UP000231581"/>
    </source>
</evidence>
<proteinExistence type="predicted"/>
<reference evidence="2 3" key="1">
    <citation type="submission" date="2017-09" db="EMBL/GenBank/DDBJ databases">
        <title>Depth-based differentiation of microbial function through sediment-hosted aquifers and enrichment of novel symbionts in the deep terrestrial subsurface.</title>
        <authorList>
            <person name="Probst A.J."/>
            <person name="Ladd B."/>
            <person name="Jarett J.K."/>
            <person name="Geller-Mcgrath D.E."/>
            <person name="Sieber C.M."/>
            <person name="Emerson J.B."/>
            <person name="Anantharaman K."/>
            <person name="Thomas B.C."/>
            <person name="Malmstrom R."/>
            <person name="Stieglmeier M."/>
            <person name="Klingl A."/>
            <person name="Woyke T."/>
            <person name="Ryan C.M."/>
            <person name="Banfield J.F."/>
        </authorList>
    </citation>
    <scope>NUCLEOTIDE SEQUENCE [LARGE SCALE GENOMIC DNA]</scope>
    <source>
        <strain evidence="2">CG22_combo_CG10-13_8_21_14_all_47_17</strain>
    </source>
</reference>
<dbReference type="Pfam" id="PF13649">
    <property type="entry name" value="Methyltransf_25"/>
    <property type="match status" value="1"/>
</dbReference>
<dbReference type="EMBL" id="PCSZ01000049">
    <property type="protein sequence ID" value="PIP60602.1"/>
    <property type="molecule type" value="Genomic_DNA"/>
</dbReference>
<name>A0A2H0BSE9_9BACT</name>
<dbReference type="PANTHER" id="PTHR44068:SF11">
    <property type="entry name" value="GERANYL DIPHOSPHATE 2-C-METHYLTRANSFERASE"/>
    <property type="match status" value="1"/>
</dbReference>
<dbReference type="Proteomes" id="UP000231581">
    <property type="component" value="Unassembled WGS sequence"/>
</dbReference>
<dbReference type="AlphaFoldDB" id="A0A2H0BSE9"/>
<dbReference type="SUPFAM" id="SSF53335">
    <property type="entry name" value="S-adenosyl-L-methionine-dependent methyltransferases"/>
    <property type="match status" value="1"/>
</dbReference>
<evidence type="ECO:0000259" key="1">
    <source>
        <dbReference type="Pfam" id="PF13649"/>
    </source>
</evidence>